<evidence type="ECO:0000256" key="2">
    <source>
        <dbReference type="ARBA" id="ARBA00009810"/>
    </source>
</evidence>
<evidence type="ECO:0000259" key="16">
    <source>
        <dbReference type="Pfam" id="PF07715"/>
    </source>
</evidence>
<reference evidence="17 18" key="2">
    <citation type="submission" date="2019-01" db="EMBL/GenBank/DDBJ databases">
        <title>Motilimonas pumilus sp. nov., isolated from the gut of sea cucumber (Apostichopus japonicus).</title>
        <authorList>
            <person name="Wang F.-Q."/>
            <person name="Ren L.-H."/>
            <person name="Lin Y.-W."/>
            <person name="Sun G.-H."/>
            <person name="Du Z.-J."/>
            <person name="Zhao J.-X."/>
            <person name="Liu X.-J."/>
            <person name="Liu L.-J."/>
        </authorList>
    </citation>
    <scope>NUCLEOTIDE SEQUENCE [LARGE SCALE GENOMIC DNA]</scope>
    <source>
        <strain evidence="17 18">PLHSC7-2</strain>
    </source>
</reference>
<sequence length="665" mass="73816">MKTQYSPLALLVASCFASPFAHGQSQLEAAQREADNTPETIVVVGELTNFEVTDEELKKYQANDLADIFRTVPSVTVGGSLGVAQKIYVRGLEDTFLNVTVDGAPQTSTLFHHMGRLSIDPYLLKSVEVQAGAGEATSGAGAIGGAIRFKTKDIDDLLDPGKSIGGLINASYFSNDGYRAGGSFYGRIKDTWGMLGSYTYVDNNIMQDGHGDDIPGSASERKLGFFKVNGDLTDNQSLTFSYENRIEEGDFAQRPNWPATEDATLYPLELERDTFILNHQLLGNQYVNLETTLYHTTAEVVQDIYDRWGQYRGKVSSVGFDLRNTSDIAEHSVTYGVEYRSDEAKAGSLEADSTGDVKEDGDVLGLYVQDHWQLHPSLLLSYGLRYDRYDMKQHATGVSVDSDGFSPNIGFNFEFADYWMLNAGYAQAMRGKQIGDTFTLESKAVDPDLKPEEVENIEVGIEFQKGNFIASATVFQSTIDNVINTPIGSHQYENVGKLKTEGYELKAEYWYGDLYAVASFNSYDSELNGHTVEGYEHNGLGNSRGDTFGLNLAYNVTPDIELGWNFTYVADLDNIEVLHRAVDIGWIDEVQTIDKPGYQVHDIYAQWLPLSDDSLSLNFTVTNLFDEYYRDHSSVGDYSSIPDWGSVSGIHERGRDIRVSASYKF</sequence>
<gene>
    <name evidence="17" type="ORF">D1Z90_16770</name>
</gene>
<evidence type="ECO:0000256" key="13">
    <source>
        <dbReference type="RuleBase" id="RU003357"/>
    </source>
</evidence>
<keyword evidence="6 14" id="KW-0732">Signal</keyword>
<dbReference type="PANTHER" id="PTHR30069:SF41">
    <property type="entry name" value="HEME_HEMOPEXIN UTILIZATION PROTEIN C"/>
    <property type="match status" value="1"/>
</dbReference>
<evidence type="ECO:0000256" key="8">
    <source>
        <dbReference type="ARBA" id="ARBA00023136"/>
    </source>
</evidence>
<dbReference type="EMBL" id="QZCH01000027">
    <property type="protein sequence ID" value="RJG40192.1"/>
    <property type="molecule type" value="Genomic_DNA"/>
</dbReference>
<dbReference type="InterPro" id="IPR010916">
    <property type="entry name" value="TonB_box_CS"/>
</dbReference>
<dbReference type="GO" id="GO:0015344">
    <property type="term" value="F:siderophore uptake transmembrane transporter activity"/>
    <property type="evidence" value="ECO:0007669"/>
    <property type="project" value="TreeGrafter"/>
</dbReference>
<dbReference type="Gene3D" id="2.170.130.10">
    <property type="entry name" value="TonB-dependent receptor, plug domain"/>
    <property type="match status" value="1"/>
</dbReference>
<dbReference type="InterPro" id="IPR010917">
    <property type="entry name" value="TonB_rcpt_CS"/>
</dbReference>
<evidence type="ECO:0000256" key="10">
    <source>
        <dbReference type="PROSITE-ProRule" id="PRU01360"/>
    </source>
</evidence>
<feature type="domain" description="TonB-dependent receptor plug" evidence="16">
    <location>
        <begin position="52"/>
        <end position="146"/>
    </location>
</feature>
<feature type="domain" description="TonB-dependent receptor-like beta-barrel" evidence="15">
    <location>
        <begin position="173"/>
        <end position="624"/>
    </location>
</feature>
<dbReference type="InterPro" id="IPR037066">
    <property type="entry name" value="Plug_dom_sf"/>
</dbReference>
<comment type="subcellular location">
    <subcellularLocation>
        <location evidence="1 10">Cell outer membrane</location>
        <topology evidence="1 10">Multi-pass membrane protein</topology>
    </subcellularLocation>
</comment>
<keyword evidence="3 10" id="KW-0813">Transport</keyword>
<feature type="chain" id="PRO_5019109135" evidence="14">
    <location>
        <begin position="24"/>
        <end position="665"/>
    </location>
</feature>
<evidence type="ECO:0000256" key="9">
    <source>
        <dbReference type="ARBA" id="ARBA00023237"/>
    </source>
</evidence>
<comment type="similarity">
    <text evidence="2 10 13">Belongs to the TonB-dependent receptor family.</text>
</comment>
<dbReference type="OrthoDB" id="9760494at2"/>
<dbReference type="InterPro" id="IPR000531">
    <property type="entry name" value="Beta-barrel_TonB"/>
</dbReference>
<dbReference type="GO" id="GO:0009279">
    <property type="term" value="C:cell outer membrane"/>
    <property type="evidence" value="ECO:0007669"/>
    <property type="project" value="UniProtKB-SubCell"/>
</dbReference>
<dbReference type="GO" id="GO:0044718">
    <property type="term" value="P:siderophore transmembrane transport"/>
    <property type="evidence" value="ECO:0007669"/>
    <property type="project" value="TreeGrafter"/>
</dbReference>
<evidence type="ECO:0000256" key="14">
    <source>
        <dbReference type="SAM" id="SignalP"/>
    </source>
</evidence>
<evidence type="ECO:0000256" key="12">
    <source>
        <dbReference type="PROSITE-ProRule" id="PRU10144"/>
    </source>
</evidence>
<evidence type="ECO:0000256" key="7">
    <source>
        <dbReference type="ARBA" id="ARBA00023077"/>
    </source>
</evidence>
<feature type="signal peptide" evidence="14">
    <location>
        <begin position="1"/>
        <end position="23"/>
    </location>
</feature>
<accession>A0A418YB45</accession>
<evidence type="ECO:0000256" key="4">
    <source>
        <dbReference type="ARBA" id="ARBA00022452"/>
    </source>
</evidence>
<name>A0A418YB45_9GAMM</name>
<keyword evidence="18" id="KW-1185">Reference proteome</keyword>
<dbReference type="PROSITE" id="PS51257">
    <property type="entry name" value="PROKAR_LIPOPROTEIN"/>
    <property type="match status" value="1"/>
</dbReference>
<dbReference type="Pfam" id="PF00593">
    <property type="entry name" value="TonB_dep_Rec_b-barrel"/>
    <property type="match status" value="1"/>
</dbReference>
<organism evidence="17 18">
    <name type="scientific">Motilimonas pumila</name>
    <dbReference type="NCBI Taxonomy" id="2303987"/>
    <lineage>
        <taxon>Bacteria</taxon>
        <taxon>Pseudomonadati</taxon>
        <taxon>Pseudomonadota</taxon>
        <taxon>Gammaproteobacteria</taxon>
        <taxon>Alteromonadales</taxon>
        <taxon>Alteromonadales genera incertae sedis</taxon>
        <taxon>Motilimonas</taxon>
    </lineage>
</organism>
<evidence type="ECO:0000313" key="17">
    <source>
        <dbReference type="EMBL" id="RJG40192.1"/>
    </source>
</evidence>
<evidence type="ECO:0000259" key="15">
    <source>
        <dbReference type="Pfam" id="PF00593"/>
    </source>
</evidence>
<evidence type="ECO:0000256" key="3">
    <source>
        <dbReference type="ARBA" id="ARBA00022448"/>
    </source>
</evidence>
<evidence type="ECO:0000256" key="1">
    <source>
        <dbReference type="ARBA" id="ARBA00004571"/>
    </source>
</evidence>
<dbReference type="AlphaFoldDB" id="A0A418YB45"/>
<keyword evidence="9 10" id="KW-0998">Cell outer membrane</keyword>
<dbReference type="PROSITE" id="PS00430">
    <property type="entry name" value="TONB_DEPENDENT_REC_1"/>
    <property type="match status" value="1"/>
</dbReference>
<keyword evidence="8 10" id="KW-0472">Membrane</keyword>
<feature type="short sequence motif" description="TonB C-terminal box" evidence="12">
    <location>
        <begin position="648"/>
        <end position="665"/>
    </location>
</feature>
<dbReference type="SUPFAM" id="SSF56935">
    <property type="entry name" value="Porins"/>
    <property type="match status" value="1"/>
</dbReference>
<keyword evidence="5 10" id="KW-0812">Transmembrane</keyword>
<evidence type="ECO:0000256" key="11">
    <source>
        <dbReference type="PROSITE-ProRule" id="PRU10143"/>
    </source>
</evidence>
<evidence type="ECO:0000256" key="5">
    <source>
        <dbReference type="ARBA" id="ARBA00022692"/>
    </source>
</evidence>
<proteinExistence type="inferred from homology"/>
<keyword evidence="4 10" id="KW-1134">Transmembrane beta strand</keyword>
<evidence type="ECO:0000313" key="18">
    <source>
        <dbReference type="Proteomes" id="UP000283255"/>
    </source>
</evidence>
<dbReference type="RefSeq" id="WP_119911947.1">
    <property type="nucleotide sequence ID" value="NZ_QZCH01000027.1"/>
</dbReference>
<dbReference type="InterPro" id="IPR012910">
    <property type="entry name" value="Plug_dom"/>
</dbReference>
<dbReference type="Proteomes" id="UP000283255">
    <property type="component" value="Unassembled WGS sequence"/>
</dbReference>
<comment type="caution">
    <text evidence="17">The sequence shown here is derived from an EMBL/GenBank/DDBJ whole genome shotgun (WGS) entry which is preliminary data.</text>
</comment>
<dbReference type="CDD" id="cd01347">
    <property type="entry name" value="ligand_gated_channel"/>
    <property type="match status" value="1"/>
</dbReference>
<feature type="short sequence motif" description="TonB box" evidence="11">
    <location>
        <begin position="40"/>
        <end position="46"/>
    </location>
</feature>
<reference evidence="17 18" key="1">
    <citation type="submission" date="2018-09" db="EMBL/GenBank/DDBJ databases">
        <authorList>
            <person name="Wang F."/>
        </authorList>
    </citation>
    <scope>NUCLEOTIDE SEQUENCE [LARGE SCALE GENOMIC DNA]</scope>
    <source>
        <strain evidence="17 18">PLHSC7-2</strain>
    </source>
</reference>
<dbReference type="Pfam" id="PF07715">
    <property type="entry name" value="Plug"/>
    <property type="match status" value="1"/>
</dbReference>
<keyword evidence="17" id="KW-0675">Receptor</keyword>
<dbReference type="PROSITE" id="PS01156">
    <property type="entry name" value="TONB_DEPENDENT_REC_2"/>
    <property type="match status" value="1"/>
</dbReference>
<protein>
    <submittedName>
        <fullName evidence="17">TonB-dependent receptor</fullName>
    </submittedName>
</protein>
<dbReference type="Gene3D" id="2.40.170.20">
    <property type="entry name" value="TonB-dependent receptor, beta-barrel domain"/>
    <property type="match status" value="1"/>
</dbReference>
<dbReference type="PANTHER" id="PTHR30069">
    <property type="entry name" value="TONB-DEPENDENT OUTER MEMBRANE RECEPTOR"/>
    <property type="match status" value="1"/>
</dbReference>
<dbReference type="InterPro" id="IPR039426">
    <property type="entry name" value="TonB-dep_rcpt-like"/>
</dbReference>
<keyword evidence="7 11" id="KW-0798">TonB box</keyword>
<evidence type="ECO:0000256" key="6">
    <source>
        <dbReference type="ARBA" id="ARBA00022729"/>
    </source>
</evidence>
<dbReference type="InterPro" id="IPR036942">
    <property type="entry name" value="Beta-barrel_TonB_sf"/>
</dbReference>
<dbReference type="PROSITE" id="PS52016">
    <property type="entry name" value="TONB_DEPENDENT_REC_3"/>
    <property type="match status" value="1"/>
</dbReference>